<comment type="caution">
    <text evidence="1">The sequence shown here is derived from an EMBL/GenBank/DDBJ whole genome shotgun (WGS) entry which is preliminary data.</text>
</comment>
<dbReference type="RefSeq" id="WP_185790071.1">
    <property type="nucleotide sequence ID" value="NZ_JACLCP010000005.1"/>
</dbReference>
<evidence type="ECO:0000313" key="2">
    <source>
        <dbReference type="Proteomes" id="UP000533900"/>
    </source>
</evidence>
<protein>
    <submittedName>
        <fullName evidence="1">Uncharacterized protein</fullName>
    </submittedName>
</protein>
<reference evidence="1" key="1">
    <citation type="submission" date="2020-08" db="EMBL/GenBank/DDBJ databases">
        <title>Winogradskyella ouciana sp. nov., isolated from the hadal seawater of the Mariana Trench.</title>
        <authorList>
            <person name="He X."/>
        </authorList>
    </citation>
    <scope>NUCLEOTIDE SEQUENCE [LARGE SCALE GENOMIC DNA]</scope>
    <source>
        <strain evidence="1">KCTC 52348</strain>
    </source>
</reference>
<sequence length="125" mass="14110">MKNFITGLSLLMIALTFGQTKSLSGTLETSEKETKIENLKIEITVDSVEEIKSTFSTEDIKRILDEISEDESIIFKMTCNNKNASTGYKSSASYTVKGNTDDKDFFIKSIKKVRKAAIKYYKNRA</sequence>
<proteinExistence type="predicted"/>
<dbReference type="Proteomes" id="UP000533900">
    <property type="component" value="Unassembled WGS sequence"/>
</dbReference>
<evidence type="ECO:0000313" key="1">
    <source>
        <dbReference type="EMBL" id="MBC2846357.1"/>
    </source>
</evidence>
<accession>A0A842IYJ1</accession>
<gene>
    <name evidence="1" type="ORF">H7F21_14725</name>
</gene>
<dbReference type="AlphaFoldDB" id="A0A842IYJ1"/>
<keyword evidence="2" id="KW-1185">Reference proteome</keyword>
<name>A0A842IYJ1_9FLAO</name>
<dbReference type="EMBL" id="JACLCP010000005">
    <property type="protein sequence ID" value="MBC2846357.1"/>
    <property type="molecule type" value="Genomic_DNA"/>
</dbReference>
<organism evidence="1 2">
    <name type="scientific">Winogradskyella flava</name>
    <dbReference type="NCBI Taxonomy" id="1884876"/>
    <lineage>
        <taxon>Bacteria</taxon>
        <taxon>Pseudomonadati</taxon>
        <taxon>Bacteroidota</taxon>
        <taxon>Flavobacteriia</taxon>
        <taxon>Flavobacteriales</taxon>
        <taxon>Flavobacteriaceae</taxon>
        <taxon>Winogradskyella</taxon>
    </lineage>
</organism>